<dbReference type="EMBL" id="JAUQSZ010000001">
    <property type="protein sequence ID" value="MDO7841219.1"/>
    <property type="molecule type" value="Genomic_DNA"/>
</dbReference>
<dbReference type="PANTHER" id="PTHR34406:SF1">
    <property type="entry name" value="PROTEIN YCEI"/>
    <property type="match status" value="1"/>
</dbReference>
<feature type="signal peptide" evidence="1">
    <location>
        <begin position="1"/>
        <end position="20"/>
    </location>
</feature>
<keyword evidence="4" id="KW-1185">Reference proteome</keyword>
<evidence type="ECO:0000313" key="4">
    <source>
        <dbReference type="Proteomes" id="UP001176468"/>
    </source>
</evidence>
<feature type="chain" id="PRO_5045684178" evidence="1">
    <location>
        <begin position="21"/>
        <end position="208"/>
    </location>
</feature>
<feature type="domain" description="Lipid/polyisoprenoid-binding YceI-like" evidence="2">
    <location>
        <begin position="42"/>
        <end position="206"/>
    </location>
</feature>
<proteinExistence type="predicted"/>
<dbReference type="Pfam" id="PF04264">
    <property type="entry name" value="YceI"/>
    <property type="match status" value="1"/>
</dbReference>
<evidence type="ECO:0000313" key="3">
    <source>
        <dbReference type="EMBL" id="MDO7841219.1"/>
    </source>
</evidence>
<reference evidence="3" key="1">
    <citation type="submission" date="2023-07" db="EMBL/GenBank/DDBJ databases">
        <authorList>
            <person name="Kim M.K."/>
        </authorList>
    </citation>
    <scope>NUCLEOTIDE SEQUENCE</scope>
    <source>
        <strain evidence="3">CA1-15</strain>
    </source>
</reference>
<dbReference type="Proteomes" id="UP001176468">
    <property type="component" value="Unassembled WGS sequence"/>
</dbReference>
<dbReference type="InterPro" id="IPR036761">
    <property type="entry name" value="TTHA0802/YceI-like_sf"/>
</dbReference>
<gene>
    <name evidence="3" type="ORF">Q5H94_02675</name>
</gene>
<organism evidence="3 4">
    <name type="scientific">Sphingomonas immobilis</name>
    <dbReference type="NCBI Taxonomy" id="3063997"/>
    <lineage>
        <taxon>Bacteria</taxon>
        <taxon>Pseudomonadati</taxon>
        <taxon>Pseudomonadota</taxon>
        <taxon>Alphaproteobacteria</taxon>
        <taxon>Sphingomonadales</taxon>
        <taxon>Sphingomonadaceae</taxon>
        <taxon>Sphingomonas</taxon>
    </lineage>
</organism>
<protein>
    <submittedName>
        <fullName evidence="3">YceI family protein</fullName>
    </submittedName>
</protein>
<accession>A0ABT8ZVP6</accession>
<comment type="caution">
    <text evidence="3">The sequence shown here is derived from an EMBL/GenBank/DDBJ whole genome shotgun (WGS) entry which is preliminary data.</text>
</comment>
<keyword evidence="1" id="KW-0732">Signal</keyword>
<dbReference type="PANTHER" id="PTHR34406">
    <property type="entry name" value="PROTEIN YCEI"/>
    <property type="match status" value="1"/>
</dbReference>
<dbReference type="InterPro" id="IPR007372">
    <property type="entry name" value="Lipid/polyisoprenoid-bd_YceI"/>
</dbReference>
<dbReference type="SUPFAM" id="SSF101874">
    <property type="entry name" value="YceI-like"/>
    <property type="match status" value="1"/>
</dbReference>
<dbReference type="RefSeq" id="WP_304559667.1">
    <property type="nucleotide sequence ID" value="NZ_JAUQSZ010000001.1"/>
</dbReference>
<evidence type="ECO:0000259" key="2">
    <source>
        <dbReference type="SMART" id="SM00867"/>
    </source>
</evidence>
<evidence type="ECO:0000256" key="1">
    <source>
        <dbReference type="SAM" id="SignalP"/>
    </source>
</evidence>
<dbReference type="Gene3D" id="2.40.128.110">
    <property type="entry name" value="Lipid/polyisoprenoid-binding, YceI-like"/>
    <property type="match status" value="1"/>
</dbReference>
<sequence>MRSKALFAAAALLLTAPALAQMTPPADMLHGSGTAADVKAGTYAVEPNHTQVTFSVSHFGISPFAGTFSGASGTMTVDPAKPEATKLDVTIPVASVQTTSDVLTGELKAADWLDAAKFPTATFHATKVTPLGKDAVSVDGNLTLHGVTKPVSFRAKLFGAATNPMSKKFSIGFLGRMTFKRSDFGVSKYVPMVSDETVLVINAAFEQQ</sequence>
<name>A0ABT8ZVP6_9SPHN</name>
<dbReference type="SMART" id="SM00867">
    <property type="entry name" value="YceI"/>
    <property type="match status" value="1"/>
</dbReference>